<evidence type="ECO:0000256" key="2">
    <source>
        <dbReference type="ARBA" id="ARBA00004922"/>
    </source>
</evidence>
<dbReference type="Gene3D" id="3.40.50.11340">
    <property type="match status" value="1"/>
</dbReference>
<dbReference type="InterPro" id="IPR019378">
    <property type="entry name" value="GDP-Fuc_O-FucTrfase"/>
</dbReference>
<keyword evidence="13" id="KW-1185">Reference proteome</keyword>
<evidence type="ECO:0000256" key="12">
    <source>
        <dbReference type="ARBA" id="ARBA00048647"/>
    </source>
</evidence>
<comment type="catalytic activity">
    <reaction evidence="12">
        <text>L-seryl-[protein] + GDP-beta-L-fucose = 3-O-(alpha-L-fucosyl)-L-seryl-[protein] + GDP + H(+)</text>
        <dbReference type="Rhea" id="RHEA:63644"/>
        <dbReference type="Rhea" id="RHEA-COMP:9863"/>
        <dbReference type="Rhea" id="RHEA-COMP:17914"/>
        <dbReference type="ChEBI" id="CHEBI:15378"/>
        <dbReference type="ChEBI" id="CHEBI:29999"/>
        <dbReference type="ChEBI" id="CHEBI:57273"/>
        <dbReference type="ChEBI" id="CHEBI:58189"/>
        <dbReference type="ChEBI" id="CHEBI:189632"/>
        <dbReference type="EC" id="2.4.1.221"/>
    </reaction>
    <physiologicalReaction direction="left-to-right" evidence="12">
        <dbReference type="Rhea" id="RHEA:63645"/>
    </physiologicalReaction>
</comment>
<dbReference type="InterPro" id="IPR045130">
    <property type="entry name" value="OFUT2-like"/>
</dbReference>
<evidence type="ECO:0000256" key="7">
    <source>
        <dbReference type="ARBA" id="ARBA00023277"/>
    </source>
</evidence>
<evidence type="ECO:0000256" key="1">
    <source>
        <dbReference type="ARBA" id="ARBA00004240"/>
    </source>
</evidence>
<dbReference type="Proteomes" id="UP000887566">
    <property type="component" value="Unplaced"/>
</dbReference>
<evidence type="ECO:0000256" key="4">
    <source>
        <dbReference type="ARBA" id="ARBA00022679"/>
    </source>
</evidence>
<dbReference type="Pfam" id="PF10250">
    <property type="entry name" value="O-FucT"/>
    <property type="match status" value="1"/>
</dbReference>
<evidence type="ECO:0000313" key="14">
    <source>
        <dbReference type="WBParaSite" id="PSAMB.scaffold14750size1790.g36221.t1"/>
    </source>
</evidence>
<keyword evidence="5" id="KW-0256">Endoplasmic reticulum</keyword>
<keyword evidence="6" id="KW-0294">Fucose metabolism</keyword>
<accession>A0A914V2N1</accession>
<dbReference type="GO" id="GO:0046922">
    <property type="term" value="F:peptide-O-fucosyltransferase activity"/>
    <property type="evidence" value="ECO:0007669"/>
    <property type="project" value="UniProtKB-EC"/>
</dbReference>
<evidence type="ECO:0000256" key="10">
    <source>
        <dbReference type="ARBA" id="ARBA00033083"/>
    </source>
</evidence>
<dbReference type="WBParaSite" id="PSAMB.scaffold14750size1790.g36221.t1">
    <property type="protein sequence ID" value="PSAMB.scaffold14750size1790.g36221.t1"/>
    <property type="gene ID" value="PSAMB.scaffold14750size1790.g36221"/>
</dbReference>
<proteinExistence type="inferred from homology"/>
<dbReference type="PANTHER" id="PTHR13398:SF0">
    <property type="entry name" value="GDP-FUCOSE PROTEIN O-FUCOSYLTRANSFERASE 2"/>
    <property type="match status" value="1"/>
</dbReference>
<comment type="pathway">
    <text evidence="2">Protein modification; protein glycosylation.</text>
</comment>
<name>A0A914V2N1_9BILA</name>
<comment type="subcellular location">
    <subcellularLocation>
        <location evidence="1">Endoplasmic reticulum</location>
    </subcellularLocation>
</comment>
<dbReference type="Gene3D" id="3.40.50.11350">
    <property type="match status" value="1"/>
</dbReference>
<evidence type="ECO:0000313" key="13">
    <source>
        <dbReference type="Proteomes" id="UP000887566"/>
    </source>
</evidence>
<dbReference type="PANTHER" id="PTHR13398">
    <property type="entry name" value="GDP-FUCOSE PROTEIN O-FUCOSYLTRANSFERASE 2"/>
    <property type="match status" value="1"/>
</dbReference>
<evidence type="ECO:0000256" key="8">
    <source>
        <dbReference type="ARBA" id="ARBA00025803"/>
    </source>
</evidence>
<dbReference type="EC" id="2.4.1.221" evidence="3"/>
<evidence type="ECO:0000256" key="9">
    <source>
        <dbReference type="ARBA" id="ARBA00026232"/>
    </source>
</evidence>
<keyword evidence="7" id="KW-0119">Carbohydrate metabolism</keyword>
<protein>
    <recommendedName>
        <fullName evidence="9">GDP-fucose protein O-fucosyltransferase 2</fullName>
        <ecNumber evidence="3">2.4.1.221</ecNumber>
    </recommendedName>
    <alternativeName>
        <fullName evidence="10">Peptide-O-fucosyltransferase 2</fullName>
    </alternativeName>
</protein>
<dbReference type="AlphaFoldDB" id="A0A914V2N1"/>
<organism evidence="13 14">
    <name type="scientific">Plectus sambesii</name>
    <dbReference type="NCBI Taxonomy" id="2011161"/>
    <lineage>
        <taxon>Eukaryota</taxon>
        <taxon>Metazoa</taxon>
        <taxon>Ecdysozoa</taxon>
        <taxon>Nematoda</taxon>
        <taxon>Chromadorea</taxon>
        <taxon>Plectida</taxon>
        <taxon>Plectina</taxon>
        <taxon>Plectoidea</taxon>
        <taxon>Plectidae</taxon>
        <taxon>Plectus</taxon>
    </lineage>
</organism>
<comment type="catalytic activity">
    <reaction evidence="11">
        <text>L-threonyl-[protein] + GDP-beta-L-fucose = 3-O-(alpha-L-fucosyl)-L-threonyl-[protein] + GDP + H(+)</text>
        <dbReference type="Rhea" id="RHEA:70491"/>
        <dbReference type="Rhea" id="RHEA-COMP:11060"/>
        <dbReference type="Rhea" id="RHEA-COMP:17915"/>
        <dbReference type="ChEBI" id="CHEBI:15378"/>
        <dbReference type="ChEBI" id="CHEBI:30013"/>
        <dbReference type="ChEBI" id="CHEBI:57273"/>
        <dbReference type="ChEBI" id="CHEBI:58189"/>
        <dbReference type="ChEBI" id="CHEBI:189631"/>
        <dbReference type="EC" id="2.4.1.221"/>
    </reaction>
    <physiologicalReaction direction="left-to-right" evidence="11">
        <dbReference type="Rhea" id="RHEA:70492"/>
    </physiologicalReaction>
</comment>
<comment type="similarity">
    <text evidence="8">Belongs to the glycosyltransferase 68 family.</text>
</comment>
<dbReference type="GO" id="GO:0006004">
    <property type="term" value="P:fucose metabolic process"/>
    <property type="evidence" value="ECO:0007669"/>
    <property type="project" value="UniProtKB-KW"/>
</dbReference>
<sequence>MDIYVPVIEFEQYLQEVGRREIDKVIYLQHFAEGWKDGKFEIKWEKRPCIDGDRYYQKEDGKWSGWFWGYESSVHARSFECVSVQGQSSTLVPVVLQEKNMKFESILIERAETVLHDHFGDVQYWRARRSMRYSPELRQIADDFRRKQLSSDDAADSTVLGDDWSKTEAKHGQAKGGPYLAVHWRRKDFVRAHGKDLPSINGTAQQITGLLQRLNLDVVYLATDAPQTEVDQLISYLPKSASVKRFAASSEILGKYKD</sequence>
<evidence type="ECO:0000256" key="5">
    <source>
        <dbReference type="ARBA" id="ARBA00022824"/>
    </source>
</evidence>
<evidence type="ECO:0000256" key="11">
    <source>
        <dbReference type="ARBA" id="ARBA00047273"/>
    </source>
</evidence>
<evidence type="ECO:0000256" key="3">
    <source>
        <dbReference type="ARBA" id="ARBA00012196"/>
    </source>
</evidence>
<dbReference type="GO" id="GO:0005783">
    <property type="term" value="C:endoplasmic reticulum"/>
    <property type="evidence" value="ECO:0007669"/>
    <property type="project" value="UniProtKB-SubCell"/>
</dbReference>
<reference evidence="14" key="1">
    <citation type="submission" date="2022-11" db="UniProtKB">
        <authorList>
            <consortium name="WormBaseParasite"/>
        </authorList>
    </citation>
    <scope>IDENTIFICATION</scope>
</reference>
<evidence type="ECO:0000256" key="6">
    <source>
        <dbReference type="ARBA" id="ARBA00023253"/>
    </source>
</evidence>
<keyword evidence="4" id="KW-0808">Transferase</keyword>